<accession>A0A1H5R7V7</accession>
<dbReference type="RefSeq" id="WP_086674049.1">
    <property type="nucleotide sequence ID" value="NZ_FNUJ01000007.1"/>
</dbReference>
<dbReference type="Proteomes" id="UP000198878">
    <property type="component" value="Unassembled WGS sequence"/>
</dbReference>
<protein>
    <submittedName>
        <fullName evidence="1">Uncharacterized protein</fullName>
    </submittedName>
</protein>
<dbReference type="STRING" id="218821.SAMN05421837_107370"/>
<evidence type="ECO:0000313" key="1">
    <source>
        <dbReference type="EMBL" id="SEF34399.1"/>
    </source>
</evidence>
<dbReference type="EMBL" id="FNUJ01000007">
    <property type="protein sequence ID" value="SEF34399.1"/>
    <property type="molecule type" value="Genomic_DNA"/>
</dbReference>
<reference evidence="2" key="1">
    <citation type="submission" date="2016-10" db="EMBL/GenBank/DDBJ databases">
        <authorList>
            <person name="Varghese N."/>
            <person name="Submissions S."/>
        </authorList>
    </citation>
    <scope>NUCLEOTIDE SEQUENCE [LARGE SCALE GENOMIC DNA]</scope>
    <source>
        <strain evidence="2">DSM 44654</strain>
    </source>
</reference>
<name>A0A1H5R7V7_9PSEU</name>
<gene>
    <name evidence="1" type="ORF">SAMN05421837_107370</name>
</gene>
<keyword evidence="2" id="KW-1185">Reference proteome</keyword>
<sequence length="273" mass="28322">MAIDVGDLYRCSFTLTSPAGGNVNAGTMTLTITLPDQTTTVVGPVAPTTTGVYVYDYQTVQAGRHTAHWVGTGANPGAYVEVFDVRPADAPYLVSLADIKAQTNISNTVSDEELRTYLEAATGVIERHLGQAVVRRSRTEEHLIPSGGGLVLNWTPVVSVTSLATVDGSYTWNPATLYATPAGLVTCPLGTAPYGHVAVTYVAGTSLVPEEYGLAARIIVQHLWETQRGAAGAPRAGGLGDTLGISRSAGSGLGYAIPNRALELLGTGLPGVA</sequence>
<organism evidence="1 2">
    <name type="scientific">Amycolatopsis pretoriensis</name>
    <dbReference type="NCBI Taxonomy" id="218821"/>
    <lineage>
        <taxon>Bacteria</taxon>
        <taxon>Bacillati</taxon>
        <taxon>Actinomycetota</taxon>
        <taxon>Actinomycetes</taxon>
        <taxon>Pseudonocardiales</taxon>
        <taxon>Pseudonocardiaceae</taxon>
        <taxon>Amycolatopsis</taxon>
    </lineage>
</organism>
<dbReference type="Gene3D" id="1.10.3230.30">
    <property type="entry name" value="Phage gp6-like head-tail connector protein"/>
    <property type="match status" value="1"/>
</dbReference>
<dbReference type="AlphaFoldDB" id="A0A1H5R7V7"/>
<proteinExistence type="predicted"/>
<evidence type="ECO:0000313" key="2">
    <source>
        <dbReference type="Proteomes" id="UP000198878"/>
    </source>
</evidence>
<dbReference type="OrthoDB" id="4940937at2"/>